<dbReference type="Proteomes" id="UP000007875">
    <property type="component" value="Unassembled WGS sequence"/>
</dbReference>
<dbReference type="InterPro" id="IPR022783">
    <property type="entry name" value="GCFC_dom"/>
</dbReference>
<dbReference type="Ensembl" id="ENSCSAVT00000003620.1">
    <property type="protein sequence ID" value="ENSCSAVP00000003565.1"/>
    <property type="gene ID" value="ENSCSAVG00000002119.1"/>
</dbReference>
<organism evidence="6 7">
    <name type="scientific">Ciona savignyi</name>
    <name type="common">Pacific transparent sea squirt</name>
    <dbReference type="NCBI Taxonomy" id="51511"/>
    <lineage>
        <taxon>Eukaryota</taxon>
        <taxon>Metazoa</taxon>
        <taxon>Chordata</taxon>
        <taxon>Tunicata</taxon>
        <taxon>Ascidiacea</taxon>
        <taxon>Phlebobranchia</taxon>
        <taxon>Cionidae</taxon>
        <taxon>Ciona</taxon>
    </lineage>
</organism>
<dbReference type="Pfam" id="PF07842">
    <property type="entry name" value="GCFC"/>
    <property type="match status" value="1"/>
</dbReference>
<feature type="region of interest" description="Disordered" evidence="4">
    <location>
        <begin position="374"/>
        <end position="452"/>
    </location>
</feature>
<dbReference type="GO" id="GO:0005634">
    <property type="term" value="C:nucleus"/>
    <property type="evidence" value="ECO:0007669"/>
    <property type="project" value="UniProtKB-SubCell"/>
</dbReference>
<evidence type="ECO:0000313" key="6">
    <source>
        <dbReference type="Ensembl" id="ENSCSAVP00000003565.1"/>
    </source>
</evidence>
<evidence type="ECO:0000256" key="1">
    <source>
        <dbReference type="ARBA" id="ARBA00004123"/>
    </source>
</evidence>
<accession>H2YE17</accession>
<feature type="compositionally biased region" description="Polar residues" evidence="4">
    <location>
        <begin position="440"/>
        <end position="449"/>
    </location>
</feature>
<evidence type="ECO:0000256" key="3">
    <source>
        <dbReference type="ARBA" id="ARBA00023242"/>
    </source>
</evidence>
<reference evidence="7" key="1">
    <citation type="submission" date="2003-08" db="EMBL/GenBank/DDBJ databases">
        <authorList>
            <person name="Birren B."/>
            <person name="Nusbaum C."/>
            <person name="Abebe A."/>
            <person name="Abouelleil A."/>
            <person name="Adekoya E."/>
            <person name="Ait-zahra M."/>
            <person name="Allen N."/>
            <person name="Allen T."/>
            <person name="An P."/>
            <person name="Anderson M."/>
            <person name="Anderson S."/>
            <person name="Arachchi H."/>
            <person name="Armbruster J."/>
            <person name="Bachantsang P."/>
            <person name="Baldwin J."/>
            <person name="Barry A."/>
            <person name="Bayul T."/>
            <person name="Blitshsteyn B."/>
            <person name="Bloom T."/>
            <person name="Blye J."/>
            <person name="Boguslavskiy L."/>
            <person name="Borowsky M."/>
            <person name="Boukhgalter B."/>
            <person name="Brunache A."/>
            <person name="Butler J."/>
            <person name="Calixte N."/>
            <person name="Calvo S."/>
            <person name="Camarata J."/>
            <person name="Campo K."/>
            <person name="Chang J."/>
            <person name="Cheshatsang Y."/>
            <person name="Citroen M."/>
            <person name="Collymore A."/>
            <person name="Considine T."/>
            <person name="Cook A."/>
            <person name="Cooke P."/>
            <person name="Corum B."/>
            <person name="Cuomo C."/>
            <person name="David R."/>
            <person name="Dawoe T."/>
            <person name="Degray S."/>
            <person name="Dodge S."/>
            <person name="Dooley K."/>
            <person name="Dorje P."/>
            <person name="Dorjee K."/>
            <person name="Dorris L."/>
            <person name="Duffey N."/>
            <person name="Dupes A."/>
            <person name="Elkins T."/>
            <person name="Engels R."/>
            <person name="Erickson J."/>
            <person name="Farina A."/>
            <person name="Faro S."/>
            <person name="Ferreira P."/>
            <person name="Fischer H."/>
            <person name="Fitzgerald M."/>
            <person name="Foley K."/>
            <person name="Gage D."/>
            <person name="Galagan J."/>
            <person name="Gearin G."/>
            <person name="Gnerre S."/>
            <person name="Gnirke A."/>
            <person name="Goyette A."/>
            <person name="Graham J."/>
            <person name="Grandbois E."/>
            <person name="Gyaltsen K."/>
            <person name="Hafez N."/>
            <person name="Hagopian D."/>
            <person name="Hagos B."/>
            <person name="Hall J."/>
            <person name="Hatcher B."/>
            <person name="Heller A."/>
            <person name="Higgins H."/>
            <person name="Honan T."/>
            <person name="Horn A."/>
            <person name="Houde N."/>
            <person name="Hughes L."/>
            <person name="Hulme W."/>
            <person name="Husby E."/>
            <person name="Iliev I."/>
            <person name="Jaffe D."/>
            <person name="Jones C."/>
            <person name="Kamal M."/>
            <person name="Kamat A."/>
            <person name="Kamvysselis M."/>
            <person name="Karlsson E."/>
            <person name="Kells C."/>
            <person name="Kieu A."/>
            <person name="Kisner P."/>
            <person name="Kodira C."/>
            <person name="Kulbokas E."/>
            <person name="Labutti K."/>
            <person name="Lama D."/>
            <person name="Landers T."/>
            <person name="Leger J."/>
            <person name="Levine S."/>
            <person name="Lewis D."/>
            <person name="Lewis T."/>
            <person name="Lindblad-toh K."/>
            <person name="Liu X."/>
            <person name="Lokyitsang T."/>
            <person name="Lokyitsang Y."/>
            <person name="Lucien O."/>
            <person name="Lui A."/>
            <person name="Ma L.J."/>
            <person name="Mabbitt R."/>
            <person name="Macdonald J."/>
            <person name="Maclean C."/>
            <person name="Major J."/>
            <person name="Manning J."/>
            <person name="Marabella R."/>
            <person name="Maru K."/>
            <person name="Matthews C."/>
            <person name="Mauceli E."/>
            <person name="Mccarthy M."/>
            <person name="Mcdonough S."/>
            <person name="Mcghee T."/>
            <person name="Meldrim J."/>
            <person name="Meneus L."/>
            <person name="Mesirov J."/>
            <person name="Mihalev A."/>
            <person name="Mihova T."/>
            <person name="Mikkelsen T."/>
            <person name="Mlenga V."/>
            <person name="Moru K."/>
            <person name="Mozes J."/>
            <person name="Mulrain L."/>
            <person name="Munson G."/>
            <person name="Naylor J."/>
            <person name="Newes C."/>
            <person name="Nguyen C."/>
            <person name="Nguyen N."/>
            <person name="Nguyen T."/>
            <person name="Nicol R."/>
            <person name="Nielsen C."/>
            <person name="Nizzari M."/>
            <person name="Norbu C."/>
            <person name="Norbu N."/>
            <person name="O'donnell P."/>
            <person name="Okoawo O."/>
            <person name="O'leary S."/>
            <person name="Omotosho B."/>
            <person name="O'neill K."/>
            <person name="Osman S."/>
            <person name="Parker S."/>
            <person name="Perrin D."/>
            <person name="Phunkhang P."/>
            <person name="Piqani B."/>
            <person name="Purcell S."/>
            <person name="Rachupka T."/>
            <person name="Ramasamy U."/>
            <person name="Rameau R."/>
            <person name="Ray V."/>
            <person name="Raymond C."/>
            <person name="Retta R."/>
            <person name="Richardson S."/>
            <person name="Rise C."/>
            <person name="Rodriguez J."/>
            <person name="Rogers J."/>
            <person name="Rogov P."/>
            <person name="Rutman M."/>
            <person name="Schupbach R."/>
            <person name="Seaman C."/>
            <person name="Settipalli S."/>
            <person name="Sharpe T."/>
            <person name="Sheridan J."/>
            <person name="Sherpa N."/>
            <person name="Shi J."/>
            <person name="Smirnov S."/>
            <person name="Smith C."/>
            <person name="Sougnez C."/>
            <person name="Spencer B."/>
            <person name="Stalker J."/>
            <person name="Stange-thomann N."/>
            <person name="Stavropoulos S."/>
            <person name="Stetson K."/>
            <person name="Stone C."/>
            <person name="Stone S."/>
            <person name="Stubbs M."/>
            <person name="Talamas J."/>
            <person name="Tchuinga P."/>
            <person name="Tenzing P."/>
            <person name="Tesfaye S."/>
            <person name="Theodore J."/>
            <person name="Thoulutsang Y."/>
            <person name="Topham K."/>
            <person name="Towey S."/>
            <person name="Tsamla T."/>
            <person name="Tsomo N."/>
            <person name="Vallee D."/>
            <person name="Vassiliev H."/>
            <person name="Venkataraman V."/>
            <person name="Vinson J."/>
            <person name="Vo A."/>
            <person name="Wade C."/>
            <person name="Wang S."/>
            <person name="Wangchuk T."/>
            <person name="Wangdi T."/>
            <person name="Whittaker C."/>
            <person name="Wilkinson J."/>
            <person name="Wu Y."/>
            <person name="Wyman D."/>
            <person name="Yadav S."/>
            <person name="Yang S."/>
            <person name="Yang X."/>
            <person name="Yeager S."/>
            <person name="Yee E."/>
            <person name="Young G."/>
            <person name="Zainoun J."/>
            <person name="Zembeck L."/>
            <person name="Zimmer A."/>
            <person name="Zody M."/>
            <person name="Lander E."/>
        </authorList>
    </citation>
    <scope>NUCLEOTIDE SEQUENCE [LARGE SCALE GENOMIC DNA]</scope>
</reference>
<evidence type="ECO:0000313" key="7">
    <source>
        <dbReference type="Proteomes" id="UP000007875"/>
    </source>
</evidence>
<dbReference type="GeneTree" id="ENSGT00390000000455"/>
<evidence type="ECO:0000256" key="2">
    <source>
        <dbReference type="ARBA" id="ARBA00010801"/>
    </source>
</evidence>
<feature type="region of interest" description="Disordered" evidence="4">
    <location>
        <begin position="176"/>
        <end position="201"/>
    </location>
</feature>
<feature type="domain" description="GCF C-terminal" evidence="5">
    <location>
        <begin position="472"/>
        <end position="601"/>
    </location>
</feature>
<sequence length="717" mass="82227">KKSKPKAEKTKKKPTAVSLLSFDDDDEEIESFQLKKSSRSKRIAKKIKKRAQEEKDAESNPDSVQIKPSKLLGDNAQEVHIFRPKAITPDRSANDSPFKAHVMGDIKGGAIPSPSMIHAARKQREMLRKYGSEFIPVDDTQTYKENKSRLVREDDFDNSSDDDIIEMRGIKSNTTLSTQPKKFVPNESEESDMSGKEDELVDEEVNRWEEELIKKGTSAQPQIPVQIDQSYLYQSGLQQPGAYDIGSYGYADPYYGAQQNVIPVSNVEAKSNVTFELIKKRLSEHLTSIQEVHRSHEAEMNSVMFDTNDCTEMSKNLSDSTTLSDEYRFYQETKDYVKNLVGCLREKVPDITNMEKSANDLWKSNSDNIISRRIQDVRDESSQCTSVKSTFDKGSQQDAELTQRIREREARRTRRRAERQIRKRDTDHHDGFSTDDEVTSMDQAKNSAEVNRIEKESSELFEDVVEEFCDIKCVLKHFETWRAQHSNSYNDAYIALCIPKLLVPFIRHATILWNPLKSDSPLLENSDWFKTLSSYGLHCLEDKGEDANMDDTKVLANIFEKVILHKVIQLVKETWDPLSRSQTLKVVDFMNNISGYSFMTSDNQRQTWSSIKLFENAMLLHDFLSYEVLSELVFDSLLNRYILLALQTSALTKSSILKCKQILSAIPKQWFSKYPDLLCHLSTLTRFLEHFAKSVSTSSAPSEILLKKKANILLLEI</sequence>
<dbReference type="OMA" id="NDEMVEQ"/>
<protein>
    <recommendedName>
        <fullName evidence="5">GCF C-terminal domain-containing protein</fullName>
    </recommendedName>
</protein>
<feature type="compositionally biased region" description="Basic and acidic residues" evidence="4">
    <location>
        <begin position="401"/>
        <end position="410"/>
    </location>
</feature>
<dbReference type="AlphaFoldDB" id="H2YE17"/>
<feature type="compositionally biased region" description="Basic residues" evidence="4">
    <location>
        <begin position="36"/>
        <end position="49"/>
    </location>
</feature>
<feature type="compositionally biased region" description="Polar residues" evidence="4">
    <location>
        <begin position="382"/>
        <end position="400"/>
    </location>
</feature>
<dbReference type="InterPro" id="IPR012890">
    <property type="entry name" value="GCFC2-like"/>
</dbReference>
<name>H2YE17_CIOSA</name>
<keyword evidence="3" id="KW-0539">Nucleus</keyword>
<proteinExistence type="inferred from homology"/>
<keyword evidence="7" id="KW-1185">Reference proteome</keyword>
<comment type="similarity">
    <text evidence="2">Belongs to the GCF family.</text>
</comment>
<dbReference type="InParanoid" id="H2YE17"/>
<reference evidence="6" key="2">
    <citation type="submission" date="2025-08" db="UniProtKB">
        <authorList>
            <consortium name="Ensembl"/>
        </authorList>
    </citation>
    <scope>IDENTIFICATION</scope>
</reference>
<dbReference type="FunCoup" id="H2YE17">
    <property type="interactions" value="553"/>
</dbReference>
<comment type="subcellular location">
    <subcellularLocation>
        <location evidence="1">Nucleus</location>
    </subcellularLocation>
</comment>
<evidence type="ECO:0000256" key="4">
    <source>
        <dbReference type="SAM" id="MobiDB-lite"/>
    </source>
</evidence>
<evidence type="ECO:0000259" key="5">
    <source>
        <dbReference type="Pfam" id="PF07842"/>
    </source>
</evidence>
<dbReference type="PANTHER" id="PTHR12214">
    <property type="entry name" value="GC-RICH SEQUENCE DNA-BINDING FACTOR"/>
    <property type="match status" value="1"/>
</dbReference>
<feature type="region of interest" description="Disordered" evidence="4">
    <location>
        <begin position="33"/>
        <end position="114"/>
    </location>
</feature>
<dbReference type="GO" id="GO:0000398">
    <property type="term" value="P:mRNA splicing, via spliceosome"/>
    <property type="evidence" value="ECO:0007669"/>
    <property type="project" value="InterPro"/>
</dbReference>
<dbReference type="HOGENOM" id="CLU_010846_3_0_1"/>
<feature type="compositionally biased region" description="Basic and acidic residues" evidence="4">
    <location>
        <begin position="418"/>
        <end position="432"/>
    </location>
</feature>
<dbReference type="GO" id="GO:0003677">
    <property type="term" value="F:DNA binding"/>
    <property type="evidence" value="ECO:0007669"/>
    <property type="project" value="InterPro"/>
</dbReference>
<dbReference type="eggNOG" id="KOG2136">
    <property type="taxonomic scope" value="Eukaryota"/>
</dbReference>
<reference evidence="6" key="3">
    <citation type="submission" date="2025-09" db="UniProtKB">
        <authorList>
            <consortium name="Ensembl"/>
        </authorList>
    </citation>
    <scope>IDENTIFICATION</scope>
</reference>
<dbReference type="STRING" id="51511.ENSCSAVP00000003565"/>
<dbReference type="PANTHER" id="PTHR12214:SF0">
    <property type="entry name" value="LD29489P"/>
    <property type="match status" value="1"/>
</dbReference>